<dbReference type="EMBL" id="CM042049">
    <property type="protein sequence ID" value="KAI3746068.1"/>
    <property type="molecule type" value="Genomic_DNA"/>
</dbReference>
<keyword evidence="2" id="KW-1185">Reference proteome</keyword>
<sequence>MAGDEKETAPNPAKIEPNSNFFLGPQDRPGDFITPTRLKGDNYDDWAGDIQTALEARWKFVFLDGTITKPEAPCTQADWNTINAMLISWIMNTIDPEVKCYLSKYKDPRKLWETLKSRYAVVNGPKIQQLKMSIAKCEQVKNNPVAEYFGKLSALWEELNNQEPLIECNCCAQCTVGTQHEKRRENGMLHEFLMGLNSEFYGNLRTTILSQEPLPSLDRAFQLVVQEERVRLAKETTIEKPIEAVGFTTNANEGRNRGRVDRPDRSHLTCYRSGNQARNGGRGRGNARTNVANASGQNVIAEPRVFSVEQWKTLAGLVGNAKVPSDRLNGPFEGADWNGD</sequence>
<reference evidence="2" key="1">
    <citation type="journal article" date="2022" name="Mol. Ecol. Resour.">
        <title>The genomes of chicory, endive, great burdock and yacon provide insights into Asteraceae palaeo-polyploidization history and plant inulin production.</title>
        <authorList>
            <person name="Fan W."/>
            <person name="Wang S."/>
            <person name="Wang H."/>
            <person name="Wang A."/>
            <person name="Jiang F."/>
            <person name="Liu H."/>
            <person name="Zhao H."/>
            <person name="Xu D."/>
            <person name="Zhang Y."/>
        </authorList>
    </citation>
    <scope>NUCLEOTIDE SEQUENCE [LARGE SCALE GENOMIC DNA]</scope>
    <source>
        <strain evidence="2">cv. Niubang</strain>
    </source>
</reference>
<name>A0ACB9DHW0_ARCLA</name>
<reference evidence="1 2" key="2">
    <citation type="journal article" date="2022" name="Mol. Ecol. Resour.">
        <title>The genomes of chicory, endive, great burdock and yacon provide insights into Asteraceae paleo-polyploidization history and plant inulin production.</title>
        <authorList>
            <person name="Fan W."/>
            <person name="Wang S."/>
            <person name="Wang H."/>
            <person name="Wang A."/>
            <person name="Jiang F."/>
            <person name="Liu H."/>
            <person name="Zhao H."/>
            <person name="Xu D."/>
            <person name="Zhang Y."/>
        </authorList>
    </citation>
    <scope>NUCLEOTIDE SEQUENCE [LARGE SCALE GENOMIC DNA]</scope>
    <source>
        <strain evidence="2">cv. Niubang</strain>
    </source>
</reference>
<protein>
    <submittedName>
        <fullName evidence="1">Uncharacterized protein</fullName>
    </submittedName>
</protein>
<proteinExistence type="predicted"/>
<gene>
    <name evidence="1" type="ORF">L6452_08487</name>
</gene>
<accession>A0ACB9DHW0</accession>
<comment type="caution">
    <text evidence="1">The sequence shown here is derived from an EMBL/GenBank/DDBJ whole genome shotgun (WGS) entry which is preliminary data.</text>
</comment>
<evidence type="ECO:0000313" key="2">
    <source>
        <dbReference type="Proteomes" id="UP001055879"/>
    </source>
</evidence>
<evidence type="ECO:0000313" key="1">
    <source>
        <dbReference type="EMBL" id="KAI3746068.1"/>
    </source>
</evidence>
<organism evidence="1 2">
    <name type="scientific">Arctium lappa</name>
    <name type="common">Greater burdock</name>
    <name type="synonym">Lappa major</name>
    <dbReference type="NCBI Taxonomy" id="4217"/>
    <lineage>
        <taxon>Eukaryota</taxon>
        <taxon>Viridiplantae</taxon>
        <taxon>Streptophyta</taxon>
        <taxon>Embryophyta</taxon>
        <taxon>Tracheophyta</taxon>
        <taxon>Spermatophyta</taxon>
        <taxon>Magnoliopsida</taxon>
        <taxon>eudicotyledons</taxon>
        <taxon>Gunneridae</taxon>
        <taxon>Pentapetalae</taxon>
        <taxon>asterids</taxon>
        <taxon>campanulids</taxon>
        <taxon>Asterales</taxon>
        <taxon>Asteraceae</taxon>
        <taxon>Carduoideae</taxon>
        <taxon>Cardueae</taxon>
        <taxon>Arctiinae</taxon>
        <taxon>Arctium</taxon>
    </lineage>
</organism>
<dbReference type="Proteomes" id="UP001055879">
    <property type="component" value="Linkage Group LG03"/>
</dbReference>